<dbReference type="GO" id="GO:0016747">
    <property type="term" value="F:acyltransferase activity, transferring groups other than amino-acyl groups"/>
    <property type="evidence" value="ECO:0007669"/>
    <property type="project" value="InterPro"/>
</dbReference>
<dbReference type="STRING" id="398579.Spea_1042"/>
<organism evidence="2 3">
    <name type="scientific">Shewanella pealeana (strain ATCC 700345 / ANG-SQ1)</name>
    <dbReference type="NCBI Taxonomy" id="398579"/>
    <lineage>
        <taxon>Bacteria</taxon>
        <taxon>Pseudomonadati</taxon>
        <taxon>Pseudomonadota</taxon>
        <taxon>Gammaproteobacteria</taxon>
        <taxon>Alteromonadales</taxon>
        <taxon>Shewanellaceae</taxon>
        <taxon>Shewanella</taxon>
    </lineage>
</organism>
<reference evidence="2 3" key="1">
    <citation type="submission" date="2007-10" db="EMBL/GenBank/DDBJ databases">
        <title>Complete sequence of Shewanella pealeana ATCC 700345.</title>
        <authorList>
            <consortium name="US DOE Joint Genome Institute"/>
            <person name="Copeland A."/>
            <person name="Lucas S."/>
            <person name="Lapidus A."/>
            <person name="Barry K."/>
            <person name="Glavina del Rio T."/>
            <person name="Dalin E."/>
            <person name="Tice H."/>
            <person name="Pitluck S."/>
            <person name="Chertkov O."/>
            <person name="Brettin T."/>
            <person name="Bruce D."/>
            <person name="Detter J.C."/>
            <person name="Han C."/>
            <person name="Schmutz J."/>
            <person name="Larimer F."/>
            <person name="Land M."/>
            <person name="Hauser L."/>
            <person name="Kyrpides N."/>
            <person name="Kim E."/>
            <person name="Zhao J.-S.Z."/>
            <person name="Manno D."/>
            <person name="Hawari J."/>
            <person name="Richardson P."/>
        </authorList>
    </citation>
    <scope>NUCLEOTIDE SEQUENCE [LARGE SCALE GENOMIC DNA]</scope>
    <source>
        <strain evidence="3">ATCC 700345 / ANG-SQ1</strain>
    </source>
</reference>
<dbReference type="eggNOG" id="COG0456">
    <property type="taxonomic scope" value="Bacteria"/>
</dbReference>
<evidence type="ECO:0000259" key="1">
    <source>
        <dbReference type="PROSITE" id="PS51186"/>
    </source>
</evidence>
<dbReference type="RefSeq" id="WP_012154300.1">
    <property type="nucleotide sequence ID" value="NC_009901.1"/>
</dbReference>
<dbReference type="CDD" id="cd04301">
    <property type="entry name" value="NAT_SF"/>
    <property type="match status" value="1"/>
</dbReference>
<keyword evidence="3" id="KW-1185">Reference proteome</keyword>
<evidence type="ECO:0000313" key="2">
    <source>
        <dbReference type="EMBL" id="ABV86369.1"/>
    </source>
</evidence>
<dbReference type="PANTHER" id="PTHR43617">
    <property type="entry name" value="L-AMINO ACID N-ACETYLTRANSFERASE"/>
    <property type="match status" value="1"/>
</dbReference>
<name>A8H1D2_SHEPA</name>
<dbReference type="Gene3D" id="1.10.287.900">
    <property type="entry name" value="The crystal structure of the spermine/spermidine acetyltransferase from enterococcus faecali"/>
    <property type="match status" value="1"/>
</dbReference>
<protein>
    <submittedName>
        <fullName evidence="2">GCN5-related N-acetyltransferase</fullName>
    </submittedName>
</protein>
<gene>
    <name evidence="2" type="ordered locus">Spea_1042</name>
</gene>
<dbReference type="InterPro" id="IPR050276">
    <property type="entry name" value="MshD_Acetyltransferase"/>
</dbReference>
<accession>A8H1D2</accession>
<sequence length="162" mass="18365">MTNAAPTLMIQAVNETNIEALLALQLNAEQRGFIESIPECLQEAKEDSRYTPVALCIGEQVVGFAMYGLFNESQQDRVWFDRFLIAQDYQGRGLGKAFAQLLLAFLFKHFQCQQIFLSVYPNNLSAIALYQQLGFKFTDERVCEGEHVMNCSLDVFNTKASF</sequence>
<dbReference type="SUPFAM" id="SSF55729">
    <property type="entry name" value="Acyl-CoA N-acyltransferases (Nat)"/>
    <property type="match status" value="1"/>
</dbReference>
<dbReference type="Gene3D" id="3.40.630.30">
    <property type="match status" value="1"/>
</dbReference>
<proteinExistence type="predicted"/>
<dbReference type="EMBL" id="CP000851">
    <property type="protein sequence ID" value="ABV86369.1"/>
    <property type="molecule type" value="Genomic_DNA"/>
</dbReference>
<feature type="domain" description="N-acetyltransferase" evidence="1">
    <location>
        <begin position="8"/>
        <end position="154"/>
    </location>
</feature>
<keyword evidence="2" id="KW-0808">Transferase</keyword>
<dbReference type="PROSITE" id="PS51186">
    <property type="entry name" value="GNAT"/>
    <property type="match status" value="1"/>
</dbReference>
<dbReference type="KEGG" id="spl:Spea_1042"/>
<dbReference type="InterPro" id="IPR027455">
    <property type="entry name" value="Sper_AcTfrase_N"/>
</dbReference>
<dbReference type="OrthoDB" id="5187710at2"/>
<dbReference type="Proteomes" id="UP000002608">
    <property type="component" value="Chromosome"/>
</dbReference>
<dbReference type="InterPro" id="IPR000182">
    <property type="entry name" value="GNAT_dom"/>
</dbReference>
<dbReference type="InterPro" id="IPR016181">
    <property type="entry name" value="Acyl_CoA_acyltransferase"/>
</dbReference>
<dbReference type="Pfam" id="PF00583">
    <property type="entry name" value="Acetyltransf_1"/>
    <property type="match status" value="1"/>
</dbReference>
<dbReference type="HOGENOM" id="CLU_111226_4_2_6"/>
<dbReference type="AlphaFoldDB" id="A8H1D2"/>
<evidence type="ECO:0000313" key="3">
    <source>
        <dbReference type="Proteomes" id="UP000002608"/>
    </source>
</evidence>